<organism evidence="6 7">
    <name type="scientific">Anopheles farauti</name>
    <dbReference type="NCBI Taxonomy" id="69004"/>
    <lineage>
        <taxon>Eukaryota</taxon>
        <taxon>Metazoa</taxon>
        <taxon>Ecdysozoa</taxon>
        <taxon>Arthropoda</taxon>
        <taxon>Hexapoda</taxon>
        <taxon>Insecta</taxon>
        <taxon>Pterygota</taxon>
        <taxon>Neoptera</taxon>
        <taxon>Endopterygota</taxon>
        <taxon>Diptera</taxon>
        <taxon>Nematocera</taxon>
        <taxon>Culicoidea</taxon>
        <taxon>Culicidae</taxon>
        <taxon>Anophelinae</taxon>
        <taxon>Anopheles</taxon>
    </lineage>
</organism>
<evidence type="ECO:0000256" key="3">
    <source>
        <dbReference type="SAM" id="MobiDB-lite"/>
    </source>
</evidence>
<name>A0A9I3GIN5_9DIPT</name>
<feature type="compositionally biased region" description="Polar residues" evidence="3">
    <location>
        <begin position="211"/>
        <end position="225"/>
    </location>
</feature>
<dbReference type="Pfam" id="PF00782">
    <property type="entry name" value="DSPc"/>
    <property type="match status" value="1"/>
</dbReference>
<dbReference type="PROSITE" id="PS50054">
    <property type="entry name" value="TYR_PHOSPHATASE_DUAL"/>
    <property type="match status" value="1"/>
</dbReference>
<proteinExistence type="predicted"/>
<dbReference type="InterPro" id="IPR020422">
    <property type="entry name" value="TYR_PHOSPHATASE_DUAL_dom"/>
</dbReference>
<feature type="domain" description="Tyrosine specific protein phosphatases" evidence="5">
    <location>
        <begin position="95"/>
        <end position="164"/>
    </location>
</feature>
<dbReference type="Gene3D" id="3.90.190.10">
    <property type="entry name" value="Protein tyrosine phosphatase superfamily"/>
    <property type="match status" value="1"/>
</dbReference>
<accession>A0A9I3GIN5</accession>
<reference evidence="7" key="1">
    <citation type="submission" date="2014-01" db="EMBL/GenBank/DDBJ databases">
        <title>The Genome Sequence of Anopheles farauti FAR1 (V2).</title>
        <authorList>
            <consortium name="The Broad Institute Genomics Platform"/>
            <person name="Neafsey D.E."/>
            <person name="Besansky N."/>
            <person name="Howell P."/>
            <person name="Walton C."/>
            <person name="Young S.K."/>
            <person name="Zeng Q."/>
            <person name="Gargeya S."/>
            <person name="Fitzgerald M."/>
            <person name="Haas B."/>
            <person name="Abouelleil A."/>
            <person name="Allen A.W."/>
            <person name="Alvarado L."/>
            <person name="Arachchi H.M."/>
            <person name="Berlin A.M."/>
            <person name="Chapman S.B."/>
            <person name="Gainer-Dewar J."/>
            <person name="Goldberg J."/>
            <person name="Griggs A."/>
            <person name="Gujja S."/>
            <person name="Hansen M."/>
            <person name="Howarth C."/>
            <person name="Imamovic A."/>
            <person name="Ireland A."/>
            <person name="Larimer J."/>
            <person name="McCowan C."/>
            <person name="Murphy C."/>
            <person name="Pearson M."/>
            <person name="Poon T.W."/>
            <person name="Priest M."/>
            <person name="Roberts A."/>
            <person name="Saif S."/>
            <person name="Shea T."/>
            <person name="Sisk P."/>
            <person name="Sykes S."/>
            <person name="Wortman J."/>
            <person name="Nusbaum C."/>
            <person name="Birren B."/>
        </authorList>
    </citation>
    <scope>NUCLEOTIDE SEQUENCE [LARGE SCALE GENOMIC DNA]</scope>
    <source>
        <strain evidence="7">FAR1</strain>
    </source>
</reference>
<evidence type="ECO:0000259" key="4">
    <source>
        <dbReference type="PROSITE" id="PS50054"/>
    </source>
</evidence>
<feature type="domain" description="Tyrosine-protein phosphatase" evidence="4">
    <location>
        <begin position="11"/>
        <end position="175"/>
    </location>
</feature>
<dbReference type="Proteomes" id="UP000075886">
    <property type="component" value="Unassembled WGS sequence"/>
</dbReference>
<evidence type="ECO:0000256" key="2">
    <source>
        <dbReference type="ARBA" id="ARBA00022912"/>
    </source>
</evidence>
<dbReference type="InterPro" id="IPR051029">
    <property type="entry name" value="mRNA_Capping_Enz/RNA_Phosphat"/>
</dbReference>
<keyword evidence="1" id="KW-0378">Hydrolase</keyword>
<dbReference type="GO" id="GO:0004651">
    <property type="term" value="F:polynucleotide 5'-phosphatase activity"/>
    <property type="evidence" value="ECO:0007669"/>
    <property type="project" value="TreeGrafter"/>
</dbReference>
<dbReference type="SMART" id="SM00195">
    <property type="entry name" value="DSPc"/>
    <property type="match status" value="1"/>
</dbReference>
<dbReference type="GO" id="GO:0004721">
    <property type="term" value="F:phosphoprotein phosphatase activity"/>
    <property type="evidence" value="ECO:0007669"/>
    <property type="project" value="UniProtKB-KW"/>
</dbReference>
<evidence type="ECO:0000259" key="5">
    <source>
        <dbReference type="PROSITE" id="PS50056"/>
    </source>
</evidence>
<dbReference type="InterPro" id="IPR000387">
    <property type="entry name" value="Tyr_Pase_dom"/>
</dbReference>
<reference evidence="6" key="2">
    <citation type="submission" date="2023-03" db="UniProtKB">
        <authorList>
            <consortium name="EnsemblMetazoa"/>
        </authorList>
    </citation>
    <scope>IDENTIFICATION</scope>
    <source>
        <strain evidence="6">FAR1</strain>
    </source>
</reference>
<dbReference type="PROSITE" id="PS00383">
    <property type="entry name" value="TYR_PHOSPHATASE_1"/>
    <property type="match status" value="1"/>
</dbReference>
<dbReference type="EMBL" id="AXCN02001729">
    <property type="status" value="NOT_ANNOTATED_CDS"/>
    <property type="molecule type" value="Genomic_DNA"/>
</dbReference>
<dbReference type="AlphaFoldDB" id="A0A9I3GIN5"/>
<sequence length="225" mass="25989">MAPAVPDRWLNYSCHGKVVANRFIALKVPLARRNCVPNGMRFTPEDVLNTLPLGLIVDLTNTTRYYDPRVFTSNGVEHVKLALPGRVVPSWQKVERFVDTVNGYLNDPRSSGKLIGVHCTHGLNRTGYLVCAYMILELGYRPDEAISLFNFKRGHEMERENYLRNLHDMRPKERVTNHPLPIYSAAPPDRRKHECWPTVRSRNHNFRVPSYRQTSGHSQQKHSQF</sequence>
<dbReference type="EnsemblMetazoa" id="AFAF021889-RA">
    <property type="protein sequence ID" value="AFAF021889-PA"/>
    <property type="gene ID" value="AFAF021889"/>
</dbReference>
<dbReference type="PANTHER" id="PTHR10367:SF9">
    <property type="entry name" value="DUAL-SPECIFICITY PHOSPHATASE 11 (RNA_RNP COMPLEX 1-INTERACTING)"/>
    <property type="match status" value="1"/>
</dbReference>
<keyword evidence="7" id="KW-1185">Reference proteome</keyword>
<dbReference type="InterPro" id="IPR016130">
    <property type="entry name" value="Tyr_Pase_AS"/>
</dbReference>
<protein>
    <recommendedName>
        <fullName evidence="8">Tyrosine specific protein phosphatases domain-containing protein</fullName>
    </recommendedName>
</protein>
<feature type="region of interest" description="Disordered" evidence="3">
    <location>
        <begin position="206"/>
        <end position="225"/>
    </location>
</feature>
<dbReference type="SUPFAM" id="SSF52799">
    <property type="entry name" value="(Phosphotyrosine protein) phosphatases II"/>
    <property type="match status" value="1"/>
</dbReference>
<evidence type="ECO:0000256" key="1">
    <source>
        <dbReference type="ARBA" id="ARBA00022801"/>
    </source>
</evidence>
<dbReference type="PROSITE" id="PS50056">
    <property type="entry name" value="TYR_PHOSPHATASE_2"/>
    <property type="match status" value="1"/>
</dbReference>
<evidence type="ECO:0000313" key="6">
    <source>
        <dbReference type="EnsemblMetazoa" id="AFAF021889-PA"/>
    </source>
</evidence>
<dbReference type="InterPro" id="IPR029021">
    <property type="entry name" value="Prot-tyrosine_phosphatase-like"/>
</dbReference>
<keyword evidence="2" id="KW-0904">Protein phosphatase</keyword>
<evidence type="ECO:0008006" key="8">
    <source>
        <dbReference type="Google" id="ProtNLM"/>
    </source>
</evidence>
<dbReference type="InterPro" id="IPR000340">
    <property type="entry name" value="Dual-sp_phosphatase_cat-dom"/>
</dbReference>
<dbReference type="PANTHER" id="PTHR10367">
    <property type="entry name" value="MRNA-CAPPING ENZYME"/>
    <property type="match status" value="1"/>
</dbReference>
<evidence type="ECO:0000313" key="7">
    <source>
        <dbReference type="Proteomes" id="UP000075886"/>
    </source>
</evidence>